<feature type="domain" description="Zinc knuckle CX2CX4HX4C" evidence="1">
    <location>
        <begin position="68"/>
        <end position="113"/>
    </location>
</feature>
<evidence type="ECO:0000313" key="3">
    <source>
        <dbReference type="Proteomes" id="UP001293254"/>
    </source>
</evidence>
<keyword evidence="3" id="KW-1185">Reference proteome</keyword>
<protein>
    <recommendedName>
        <fullName evidence="1">Zinc knuckle CX2CX4HX4C domain-containing protein</fullName>
    </recommendedName>
</protein>
<dbReference type="Proteomes" id="UP001293254">
    <property type="component" value="Unassembled WGS sequence"/>
</dbReference>
<accession>A0AAE2CSW9</accession>
<reference evidence="2" key="1">
    <citation type="submission" date="2020-06" db="EMBL/GenBank/DDBJ databases">
        <authorList>
            <person name="Li T."/>
            <person name="Hu X."/>
            <person name="Zhang T."/>
            <person name="Song X."/>
            <person name="Zhang H."/>
            <person name="Dai N."/>
            <person name="Sheng W."/>
            <person name="Hou X."/>
            <person name="Wei L."/>
        </authorList>
    </citation>
    <scope>NUCLEOTIDE SEQUENCE</scope>
    <source>
        <strain evidence="2">3651</strain>
        <tissue evidence="2">Leaf</tissue>
    </source>
</reference>
<comment type="caution">
    <text evidence="2">The sequence shown here is derived from an EMBL/GenBank/DDBJ whole genome shotgun (WGS) entry which is preliminary data.</text>
</comment>
<sequence>MRLTGAWLGHYPSWRRRNKAFLYLLIYDLGEGCHAAMPGKGGKLGVVKKVLPSGGLSIAPVLKVRVSLDVRKPLLRGTNIQSKEDKELTDTFSYKRLGIFCYLCHVLGHMVKYSDFQYADDFRIEARIPLMAPSSGLFRHLVAFLVGSD</sequence>
<proteinExistence type="predicted"/>
<name>A0AAE2CSW9_9LAMI</name>
<dbReference type="AlphaFoldDB" id="A0AAE2CSW9"/>
<gene>
    <name evidence="2" type="ORF">Salat_1091600</name>
</gene>
<organism evidence="2 3">
    <name type="scientific">Sesamum alatum</name>
    <dbReference type="NCBI Taxonomy" id="300844"/>
    <lineage>
        <taxon>Eukaryota</taxon>
        <taxon>Viridiplantae</taxon>
        <taxon>Streptophyta</taxon>
        <taxon>Embryophyta</taxon>
        <taxon>Tracheophyta</taxon>
        <taxon>Spermatophyta</taxon>
        <taxon>Magnoliopsida</taxon>
        <taxon>eudicotyledons</taxon>
        <taxon>Gunneridae</taxon>
        <taxon>Pentapetalae</taxon>
        <taxon>asterids</taxon>
        <taxon>lamiids</taxon>
        <taxon>Lamiales</taxon>
        <taxon>Pedaliaceae</taxon>
        <taxon>Sesamum</taxon>
    </lineage>
</organism>
<dbReference type="EMBL" id="JACGWO010000003">
    <property type="protein sequence ID" value="KAK4433293.1"/>
    <property type="molecule type" value="Genomic_DNA"/>
</dbReference>
<dbReference type="Pfam" id="PF14392">
    <property type="entry name" value="zf-CCHC_4"/>
    <property type="match status" value="1"/>
</dbReference>
<evidence type="ECO:0000259" key="1">
    <source>
        <dbReference type="Pfam" id="PF14392"/>
    </source>
</evidence>
<dbReference type="InterPro" id="IPR025836">
    <property type="entry name" value="Zn_knuckle_CX2CX4HX4C"/>
</dbReference>
<evidence type="ECO:0000313" key="2">
    <source>
        <dbReference type="EMBL" id="KAK4433293.1"/>
    </source>
</evidence>
<reference evidence="2" key="2">
    <citation type="journal article" date="2024" name="Plant">
        <title>Genomic evolution and insights into agronomic trait innovations of Sesamum species.</title>
        <authorList>
            <person name="Miao H."/>
            <person name="Wang L."/>
            <person name="Qu L."/>
            <person name="Liu H."/>
            <person name="Sun Y."/>
            <person name="Le M."/>
            <person name="Wang Q."/>
            <person name="Wei S."/>
            <person name="Zheng Y."/>
            <person name="Lin W."/>
            <person name="Duan Y."/>
            <person name="Cao H."/>
            <person name="Xiong S."/>
            <person name="Wang X."/>
            <person name="Wei L."/>
            <person name="Li C."/>
            <person name="Ma Q."/>
            <person name="Ju M."/>
            <person name="Zhao R."/>
            <person name="Li G."/>
            <person name="Mu C."/>
            <person name="Tian Q."/>
            <person name="Mei H."/>
            <person name="Zhang T."/>
            <person name="Gao T."/>
            <person name="Zhang H."/>
        </authorList>
    </citation>
    <scope>NUCLEOTIDE SEQUENCE</scope>
    <source>
        <strain evidence="2">3651</strain>
    </source>
</reference>